<protein>
    <submittedName>
        <fullName evidence="2">Uncharacterized protein</fullName>
    </submittedName>
</protein>
<evidence type="ECO:0000256" key="1">
    <source>
        <dbReference type="SAM" id="MobiDB-lite"/>
    </source>
</evidence>
<feature type="region of interest" description="Disordered" evidence="1">
    <location>
        <begin position="149"/>
        <end position="170"/>
    </location>
</feature>
<dbReference type="OrthoDB" id="7204392at2"/>
<dbReference type="STRING" id="633149.Bresu_1729"/>
<organism evidence="2 3">
    <name type="scientific">Brevundimonas subvibrioides (strain ATCC 15264 / DSM 4735 / LMG 14903 / NBRC 16000 / CB 81)</name>
    <name type="common">Caulobacter subvibrioides</name>
    <dbReference type="NCBI Taxonomy" id="633149"/>
    <lineage>
        <taxon>Bacteria</taxon>
        <taxon>Pseudomonadati</taxon>
        <taxon>Pseudomonadota</taxon>
        <taxon>Alphaproteobacteria</taxon>
        <taxon>Caulobacterales</taxon>
        <taxon>Caulobacteraceae</taxon>
        <taxon>Brevundimonas</taxon>
    </lineage>
</organism>
<dbReference type="BioCyc" id="BSUB633149:G1GM8-1721-MONOMER"/>
<proteinExistence type="predicted"/>
<dbReference type="InParanoid" id="D9QH74"/>
<feature type="compositionally biased region" description="Basic and acidic residues" evidence="1">
    <location>
        <begin position="153"/>
        <end position="170"/>
    </location>
</feature>
<gene>
    <name evidence="2" type="ordered locus">Bresu_1729</name>
</gene>
<sequence length="170" mass="18532">MTQHPDDPETPLAPFPVANTVSPFPPLEGERVEPYLDAAPADPPSDWIETADAHDLPTAPHDAPTVNPLIALGRFAFPPGAPPDDEGVAARERRWASRTIVLATAFLLIFNAVSIQNWSRQQAPGWVTTTVRRLADVWAEQIAQLGADQPRQAVRDGYEAGRDADWPRSG</sequence>
<dbReference type="AlphaFoldDB" id="D9QH74"/>
<evidence type="ECO:0000313" key="3">
    <source>
        <dbReference type="Proteomes" id="UP000002696"/>
    </source>
</evidence>
<reference evidence="3" key="1">
    <citation type="journal article" date="2011" name="J. Bacteriol.">
        <title>Genome sequences of eight morphologically diverse alphaproteobacteria.</title>
        <authorList>
            <consortium name="US DOE Joint Genome Institute"/>
            <person name="Brown P.J."/>
            <person name="Kysela D.T."/>
            <person name="Buechlein A."/>
            <person name="Hemmerich C."/>
            <person name="Brun Y.V."/>
        </authorList>
    </citation>
    <scope>NUCLEOTIDE SEQUENCE [LARGE SCALE GENOMIC DNA]</scope>
    <source>
        <strain evidence="3">ATCC 15264 / DSM 4735 / LMG 14903 / NBRC 16000 / CB 81</strain>
    </source>
</reference>
<accession>D9QH74</accession>
<dbReference type="Proteomes" id="UP000002696">
    <property type="component" value="Chromosome"/>
</dbReference>
<evidence type="ECO:0000313" key="2">
    <source>
        <dbReference type="EMBL" id="ADL01040.1"/>
    </source>
</evidence>
<dbReference type="RefSeq" id="WP_013269142.1">
    <property type="nucleotide sequence ID" value="NC_014375.1"/>
</dbReference>
<dbReference type="EMBL" id="CP002102">
    <property type="protein sequence ID" value="ADL01040.1"/>
    <property type="molecule type" value="Genomic_DNA"/>
</dbReference>
<dbReference type="KEGG" id="bsb:Bresu_1729"/>
<name>D9QH74_BRESC</name>
<keyword evidence="3" id="KW-1185">Reference proteome</keyword>
<dbReference type="HOGENOM" id="CLU_1666069_0_0_5"/>
<feature type="region of interest" description="Disordered" evidence="1">
    <location>
        <begin position="1"/>
        <end position="43"/>
    </location>
</feature>